<dbReference type="PANTHER" id="PTHR11774:SF4">
    <property type="entry name" value="GERANYLGERANYL TRANSFERASE TYPE-1 SUBUNIT BETA"/>
    <property type="match status" value="1"/>
</dbReference>
<evidence type="ECO:0000313" key="11">
    <source>
        <dbReference type="Proteomes" id="UP001165063"/>
    </source>
</evidence>
<evidence type="ECO:0000256" key="3">
    <source>
        <dbReference type="ARBA" id="ARBA00022602"/>
    </source>
</evidence>
<sequence>MENASQPKQAEKQDNSESDSTPSSEQEPKPKLEKQRHISYFKRFLSLLPSQFESEDSNKLAIIYFSLCGLDLLNAIPLVFPNKTELQSHIDWIYAHSITTESYFGFRGSLVYEHCGNERYDPVNLASTCFALQVLLLLGDDLARVNRVKLMRYVKLCQNEDGSFAPFVELESGKKLGDVDVRYCMLASLCRKIMKWDEYLDERKGHTYDSDEVFDIDIDGLTRYIKSLKSFDGGLAQASMLESHAGLTYCGLCALSMINQLHPEEWQDTINFLVHRQLYYNLYNQNELRDNEYAELEDNGGFDGRVNKYADTCYAFWCCASLDLLGGLKLVHSEAVLGYLLQQTQHPYMGGFLKTNDDDMPDPLHSFLGLCVCCFFGNGDYGCDGLDKIDSGFVLSKKTVEHWRTIKFVDQ</sequence>
<dbReference type="GO" id="GO:0005953">
    <property type="term" value="C:CAAX-protein geranylgeranyltransferase complex"/>
    <property type="evidence" value="ECO:0007669"/>
    <property type="project" value="TreeGrafter"/>
</dbReference>
<comment type="caution">
    <text evidence="10">The sequence shown here is derived from an EMBL/GenBank/DDBJ whole genome shotgun (WGS) entry which is preliminary data.</text>
</comment>
<dbReference type="EMBL" id="BSXU01006547">
    <property type="protein sequence ID" value="GMG55955.1"/>
    <property type="molecule type" value="Genomic_DNA"/>
</dbReference>
<evidence type="ECO:0000256" key="1">
    <source>
        <dbReference type="ARBA" id="ARBA00001947"/>
    </source>
</evidence>
<dbReference type="GO" id="GO:0046872">
    <property type="term" value="F:metal ion binding"/>
    <property type="evidence" value="ECO:0007669"/>
    <property type="project" value="UniProtKB-KW"/>
</dbReference>
<comment type="cofactor">
    <cofactor evidence="1">
        <name>Zn(2+)</name>
        <dbReference type="ChEBI" id="CHEBI:29105"/>
    </cofactor>
</comment>
<comment type="similarity">
    <text evidence="2">Belongs to the protein prenyltransferase subunit beta family.</text>
</comment>
<feature type="domain" description="Prenyltransferase alpha-alpha toroid" evidence="9">
    <location>
        <begin position="32"/>
        <end position="378"/>
    </location>
</feature>
<dbReference type="OrthoDB" id="24893at2759"/>
<dbReference type="AlphaFoldDB" id="A0A9W6Z6B3"/>
<keyword evidence="11" id="KW-1185">Reference proteome</keyword>
<dbReference type="Pfam" id="PF00432">
    <property type="entry name" value="Prenyltrans"/>
    <property type="match status" value="1"/>
</dbReference>
<dbReference type="Proteomes" id="UP001165063">
    <property type="component" value="Unassembled WGS sequence"/>
</dbReference>
<keyword evidence="6" id="KW-0677">Repeat</keyword>
<dbReference type="InterPro" id="IPR001330">
    <property type="entry name" value="Prenyltrans"/>
</dbReference>
<keyword evidence="3" id="KW-0637">Prenyltransferase</keyword>
<evidence type="ECO:0000256" key="2">
    <source>
        <dbReference type="ARBA" id="ARBA00010497"/>
    </source>
</evidence>
<evidence type="ECO:0000313" key="10">
    <source>
        <dbReference type="EMBL" id="GMG55955.1"/>
    </source>
</evidence>
<reference evidence="10" key="1">
    <citation type="submission" date="2023-04" db="EMBL/GenBank/DDBJ databases">
        <title>Ambrosiozyma monospora NBRC 1965.</title>
        <authorList>
            <person name="Ichikawa N."/>
            <person name="Sato H."/>
            <person name="Tonouchi N."/>
        </authorList>
    </citation>
    <scope>NUCLEOTIDE SEQUENCE</scope>
    <source>
        <strain evidence="10">NBRC 1965</strain>
    </source>
</reference>
<gene>
    <name evidence="10" type="ORF">Amon01_000802400</name>
</gene>
<keyword evidence="7" id="KW-0862">Zinc</keyword>
<dbReference type="Gene3D" id="1.50.10.20">
    <property type="match status" value="1"/>
</dbReference>
<feature type="region of interest" description="Disordered" evidence="8">
    <location>
        <begin position="1"/>
        <end position="33"/>
    </location>
</feature>
<keyword evidence="4" id="KW-0808">Transferase</keyword>
<evidence type="ECO:0000259" key="9">
    <source>
        <dbReference type="Pfam" id="PF00432"/>
    </source>
</evidence>
<proteinExistence type="inferred from homology"/>
<dbReference type="SUPFAM" id="SSF48239">
    <property type="entry name" value="Terpenoid cyclases/Protein prenyltransferases"/>
    <property type="match status" value="1"/>
</dbReference>
<dbReference type="PANTHER" id="PTHR11774">
    <property type="entry name" value="GERANYLGERANYL TRANSFERASE TYPE BETA SUBUNIT"/>
    <property type="match status" value="1"/>
</dbReference>
<name>A0A9W6Z6B3_AMBMO</name>
<dbReference type="InterPro" id="IPR008930">
    <property type="entry name" value="Terpenoid_cyclase/PrenylTrfase"/>
</dbReference>
<evidence type="ECO:0000256" key="6">
    <source>
        <dbReference type="ARBA" id="ARBA00022737"/>
    </source>
</evidence>
<evidence type="ECO:0000256" key="5">
    <source>
        <dbReference type="ARBA" id="ARBA00022723"/>
    </source>
</evidence>
<organism evidence="10 11">
    <name type="scientific">Ambrosiozyma monospora</name>
    <name type="common">Yeast</name>
    <name type="synonym">Endomycopsis monosporus</name>
    <dbReference type="NCBI Taxonomy" id="43982"/>
    <lineage>
        <taxon>Eukaryota</taxon>
        <taxon>Fungi</taxon>
        <taxon>Dikarya</taxon>
        <taxon>Ascomycota</taxon>
        <taxon>Saccharomycotina</taxon>
        <taxon>Pichiomycetes</taxon>
        <taxon>Pichiales</taxon>
        <taxon>Pichiaceae</taxon>
        <taxon>Ambrosiozyma</taxon>
    </lineage>
</organism>
<dbReference type="GO" id="GO:0004662">
    <property type="term" value="F:CAAX-protein geranylgeranyltransferase activity"/>
    <property type="evidence" value="ECO:0007669"/>
    <property type="project" value="TreeGrafter"/>
</dbReference>
<evidence type="ECO:0000256" key="4">
    <source>
        <dbReference type="ARBA" id="ARBA00022679"/>
    </source>
</evidence>
<protein>
    <submittedName>
        <fullName evidence="10">Unnamed protein product</fullName>
    </submittedName>
</protein>
<dbReference type="InterPro" id="IPR045089">
    <property type="entry name" value="PGGT1B-like"/>
</dbReference>
<evidence type="ECO:0000256" key="8">
    <source>
        <dbReference type="SAM" id="MobiDB-lite"/>
    </source>
</evidence>
<keyword evidence="5" id="KW-0479">Metal-binding</keyword>
<accession>A0A9W6Z6B3</accession>
<evidence type="ECO:0000256" key="7">
    <source>
        <dbReference type="ARBA" id="ARBA00022833"/>
    </source>
</evidence>